<reference evidence="3 4" key="1">
    <citation type="submission" date="2020-03" db="EMBL/GenBank/DDBJ databases">
        <authorList>
            <person name="Kim M.K."/>
        </authorList>
    </citation>
    <scope>NUCLEOTIDE SEQUENCE [LARGE SCALE GENOMIC DNA]</scope>
    <source>
        <strain evidence="3 4">BT328</strain>
    </source>
</reference>
<dbReference type="SUPFAM" id="SSF53474">
    <property type="entry name" value="alpha/beta-Hydrolases"/>
    <property type="match status" value="1"/>
</dbReference>
<dbReference type="InterPro" id="IPR029058">
    <property type="entry name" value="AB_hydrolase_fold"/>
</dbReference>
<protein>
    <submittedName>
        <fullName evidence="3">Alpha/beta fold hydrolase</fullName>
    </submittedName>
</protein>
<gene>
    <name evidence="3" type="ORF">G8759_29745</name>
</gene>
<evidence type="ECO:0000259" key="2">
    <source>
        <dbReference type="Pfam" id="PF12697"/>
    </source>
</evidence>
<keyword evidence="3" id="KW-0378">Hydrolase</keyword>
<proteinExistence type="predicted"/>
<dbReference type="Proteomes" id="UP000501802">
    <property type="component" value="Chromosome"/>
</dbReference>
<dbReference type="Gene3D" id="3.40.50.1820">
    <property type="entry name" value="alpha/beta hydrolase"/>
    <property type="match status" value="1"/>
</dbReference>
<dbReference type="GO" id="GO:0080032">
    <property type="term" value="F:methyl jasmonate esterase activity"/>
    <property type="evidence" value="ECO:0007669"/>
    <property type="project" value="TreeGrafter"/>
</dbReference>
<dbReference type="AlphaFoldDB" id="A0A6G9AWF7"/>
<dbReference type="EMBL" id="CP050063">
    <property type="protein sequence ID" value="QIP16533.1"/>
    <property type="molecule type" value="Genomic_DNA"/>
</dbReference>
<feature type="chain" id="PRO_5026270818" evidence="1">
    <location>
        <begin position="21"/>
        <end position="267"/>
    </location>
</feature>
<dbReference type="InterPro" id="IPR045889">
    <property type="entry name" value="MES/HNL"/>
</dbReference>
<feature type="domain" description="AB hydrolase-1" evidence="2">
    <location>
        <begin position="26"/>
        <end position="262"/>
    </location>
</feature>
<dbReference type="KEGG" id="spib:G8759_29745"/>
<organism evidence="3 4">
    <name type="scientific">Spirosoma aureum</name>
    <dbReference type="NCBI Taxonomy" id="2692134"/>
    <lineage>
        <taxon>Bacteria</taxon>
        <taxon>Pseudomonadati</taxon>
        <taxon>Bacteroidota</taxon>
        <taxon>Cytophagia</taxon>
        <taxon>Cytophagales</taxon>
        <taxon>Cytophagaceae</taxon>
        <taxon>Spirosoma</taxon>
    </lineage>
</organism>
<dbReference type="GO" id="GO:0080030">
    <property type="term" value="F:methyl indole-3-acetate esterase activity"/>
    <property type="evidence" value="ECO:0007669"/>
    <property type="project" value="TreeGrafter"/>
</dbReference>
<dbReference type="RefSeq" id="WP_167216516.1">
    <property type="nucleotide sequence ID" value="NZ_CP050063.1"/>
</dbReference>
<keyword evidence="1" id="KW-0732">Signal</keyword>
<dbReference type="PANTHER" id="PTHR10992">
    <property type="entry name" value="METHYLESTERASE FAMILY MEMBER"/>
    <property type="match status" value="1"/>
</dbReference>
<evidence type="ECO:0000313" key="3">
    <source>
        <dbReference type="EMBL" id="QIP16533.1"/>
    </source>
</evidence>
<feature type="signal peptide" evidence="1">
    <location>
        <begin position="1"/>
        <end position="20"/>
    </location>
</feature>
<dbReference type="Pfam" id="PF12697">
    <property type="entry name" value="Abhydrolase_6"/>
    <property type="match status" value="1"/>
</dbReference>
<sequence length="267" mass="28470">MTIRLLLLLIAAQFQTVSHAQSKTYVLVHGGWHGAWCWKKVVPLLEANGNRVVALDLPGHGDDKTSPATVTLDDYTKKVVQVATAQTGPVILVGHSMAGVAIAQAAEVLGKEKVAKLVFLDAFMPKNGESVFALAGKAEALNKAAGKPTPGPSLSQCLLLADDKKTSVVDPDRVGQLFYQDCSADDIAYVKAHIGPQPMACLGTPVHVTDAQYGAIPKVYILCTQAKDLDKRSIAKNVAVQKMYTLASSHSPFFSMPEKLVAILQAL</sequence>
<dbReference type="PANTHER" id="PTHR10992:SF1086">
    <property type="entry name" value="AB HYDROLASE-1 DOMAIN-CONTAINING PROTEIN"/>
    <property type="match status" value="1"/>
</dbReference>
<evidence type="ECO:0000313" key="4">
    <source>
        <dbReference type="Proteomes" id="UP000501802"/>
    </source>
</evidence>
<dbReference type="InterPro" id="IPR000073">
    <property type="entry name" value="AB_hydrolase_1"/>
</dbReference>
<accession>A0A6G9AWF7</accession>
<name>A0A6G9AWF7_9BACT</name>
<evidence type="ECO:0000256" key="1">
    <source>
        <dbReference type="SAM" id="SignalP"/>
    </source>
</evidence>
<keyword evidence="4" id="KW-1185">Reference proteome</keyword>